<reference evidence="2" key="2">
    <citation type="submission" date="2010-04" db="EMBL/GenBank/DDBJ databases">
        <title>Genome sequence of Salinibacter ruber M8.</title>
        <authorList>
            <consortium name="Genoscope"/>
        </authorList>
    </citation>
    <scope>NUCLEOTIDE SEQUENCE [LARGE SCALE GENOMIC DNA]</scope>
    <source>
        <strain evidence="2">M8</strain>
    </source>
</reference>
<dbReference type="AlphaFoldDB" id="D5H588"/>
<name>D5H588_SALRM</name>
<dbReference type="HOGENOM" id="CLU_2571871_0_0_10"/>
<evidence type="ECO:0000313" key="2">
    <source>
        <dbReference type="Proteomes" id="UP000000933"/>
    </source>
</evidence>
<protein>
    <submittedName>
        <fullName evidence="1">Uncharacterized protein</fullName>
    </submittedName>
</protein>
<accession>D5H588</accession>
<evidence type="ECO:0000313" key="1">
    <source>
        <dbReference type="EMBL" id="CBH23193.1"/>
    </source>
</evidence>
<dbReference type="KEGG" id="srm:SRM_00272"/>
<organism evidence="1 2">
    <name type="scientific">Salinibacter ruber (strain M8)</name>
    <dbReference type="NCBI Taxonomy" id="761659"/>
    <lineage>
        <taxon>Bacteria</taxon>
        <taxon>Pseudomonadati</taxon>
        <taxon>Rhodothermota</taxon>
        <taxon>Rhodothermia</taxon>
        <taxon>Rhodothermales</taxon>
        <taxon>Salinibacteraceae</taxon>
        <taxon>Salinibacter</taxon>
    </lineage>
</organism>
<proteinExistence type="predicted"/>
<dbReference type="Proteomes" id="UP000000933">
    <property type="component" value="Chromosome"/>
</dbReference>
<sequence length="81" mass="8847">MLAQAAFKISFESVRNSKPSKCFGFHSSAFFLNDAERTLAFVASFLVHIINVGRIDSGGKFSHRSMRCKLGSLVIHGAPAM</sequence>
<gene>
    <name evidence="1" type="ordered locus">SRM_00272</name>
</gene>
<dbReference type="EMBL" id="FP565814">
    <property type="protein sequence ID" value="CBH23193.1"/>
    <property type="molecule type" value="Genomic_DNA"/>
</dbReference>
<reference evidence="1 2" key="1">
    <citation type="journal article" date="2010" name="ISME J.">
        <title>Fine-scale evolution: genomic, phenotypic and ecological differentiation in two coexisting Salinibacter ruber strains.</title>
        <authorList>
            <person name="Pena A."/>
            <person name="Teeling H."/>
            <person name="Huerta-Cepas J."/>
            <person name="Santos F."/>
            <person name="Yarza P."/>
            <person name="Brito-Echeverria J."/>
            <person name="Lucio M."/>
            <person name="Schmitt-Kopplin P."/>
            <person name="Meseguer I."/>
            <person name="Schenowitz C."/>
            <person name="Dossat C."/>
            <person name="Barbe V."/>
            <person name="Dopazo J."/>
            <person name="Rossello-Mora R."/>
            <person name="Schuler M."/>
            <person name="Glockner F.O."/>
            <person name="Amann R."/>
            <person name="Gabaldon T."/>
            <person name="Anton J."/>
        </authorList>
    </citation>
    <scope>NUCLEOTIDE SEQUENCE [LARGE SCALE GENOMIC DNA]</scope>
    <source>
        <strain evidence="1 2">M8</strain>
    </source>
</reference>